<proteinExistence type="predicted"/>
<dbReference type="RefSeq" id="WP_409097566.1">
    <property type="nucleotide sequence ID" value="NZ_JBJVNE010000002.1"/>
</dbReference>
<dbReference type="EMBL" id="JBJVNE010000002">
    <property type="protein sequence ID" value="MFM9645674.1"/>
    <property type="molecule type" value="Genomic_DNA"/>
</dbReference>
<organism evidence="1 2">
    <name type="scientific">Streptomyces galilaeus</name>
    <dbReference type="NCBI Taxonomy" id="33899"/>
    <lineage>
        <taxon>Bacteria</taxon>
        <taxon>Bacillati</taxon>
        <taxon>Actinomycetota</taxon>
        <taxon>Actinomycetes</taxon>
        <taxon>Kitasatosporales</taxon>
        <taxon>Streptomycetaceae</taxon>
        <taxon>Streptomyces</taxon>
    </lineage>
</organism>
<evidence type="ECO:0000313" key="2">
    <source>
        <dbReference type="Proteomes" id="UP001631993"/>
    </source>
</evidence>
<gene>
    <name evidence="1" type="ORF">ACKI1S_05935</name>
</gene>
<accession>A0ABW9ICW8</accession>
<sequence>MTAPPHRAPAEASLIRVARQARGLSPEAAAQQAPIRLGGSRWREIEKGYKGTGRQPVIAPDLTLAHMARVVGVTPERLDDVGRDTAAEILREILRQEAESDQAPARPYADMSDRLERTAWEMPLPVEERKLIVDMLREAKAQGRQERSA</sequence>
<comment type="caution">
    <text evidence="1">The sequence shown here is derived from an EMBL/GenBank/DDBJ whole genome shotgun (WGS) entry which is preliminary data.</text>
</comment>
<reference evidence="1 2" key="1">
    <citation type="submission" date="2024-12" db="EMBL/GenBank/DDBJ databases">
        <title>Forecasting of Potato common scab and diversities of Pathogenic streptomyces spp. in china.</title>
        <authorList>
            <person name="Handique U."/>
            <person name="Wu J."/>
        </authorList>
    </citation>
    <scope>NUCLEOTIDE SEQUENCE [LARGE SCALE GENOMIC DNA]</scope>
    <source>
        <strain evidence="1 2">ZRIMU1585</strain>
    </source>
</reference>
<evidence type="ECO:0008006" key="3">
    <source>
        <dbReference type="Google" id="ProtNLM"/>
    </source>
</evidence>
<name>A0ABW9ICW8_STRGJ</name>
<dbReference type="Proteomes" id="UP001631993">
    <property type="component" value="Unassembled WGS sequence"/>
</dbReference>
<evidence type="ECO:0000313" key="1">
    <source>
        <dbReference type="EMBL" id="MFM9645674.1"/>
    </source>
</evidence>
<keyword evidence="2" id="KW-1185">Reference proteome</keyword>
<protein>
    <recommendedName>
        <fullName evidence="3">XRE family transcriptional regulator</fullName>
    </recommendedName>
</protein>